<proteinExistence type="predicted"/>
<protein>
    <submittedName>
        <fullName evidence="2">YqcC family protein</fullName>
    </submittedName>
</protein>
<sequence length="110" mass="12613">MTDQHQKLLVILDQITQELKRKALWQDSPPSPEALASTQPFCVDTLTFAEWAQWIMIPRFGVMVHQGHPLPNQSDIFSMAEEALKLVSQDTQQLEALFLELDNCLRNTVH</sequence>
<dbReference type="Gene3D" id="1.20.1440.40">
    <property type="entry name" value="YqcC-like"/>
    <property type="match status" value="1"/>
</dbReference>
<dbReference type="Pfam" id="PF04287">
    <property type="entry name" value="DUF446"/>
    <property type="match status" value="1"/>
</dbReference>
<dbReference type="InterPro" id="IPR023376">
    <property type="entry name" value="YqcC-like_dom"/>
</dbReference>
<organism evidence="2 3">
    <name type="scientific">Neptunomonas concharum</name>
    <dbReference type="NCBI Taxonomy" id="1031538"/>
    <lineage>
        <taxon>Bacteria</taxon>
        <taxon>Pseudomonadati</taxon>
        <taxon>Pseudomonadota</taxon>
        <taxon>Gammaproteobacteria</taxon>
        <taxon>Oceanospirillales</taxon>
        <taxon>Oceanospirillaceae</taxon>
        <taxon>Neptunomonas</taxon>
    </lineage>
</organism>
<dbReference type="EMBL" id="CP043869">
    <property type="protein sequence ID" value="QEQ97368.1"/>
    <property type="molecule type" value="Genomic_DNA"/>
</dbReference>
<dbReference type="RefSeq" id="WP_138986990.1">
    <property type="nucleotide sequence ID" value="NZ_CP043869.1"/>
</dbReference>
<reference evidence="2 3" key="1">
    <citation type="journal article" date="2019" name="Biochem. Eng. J.">
        <title>Metabolic engineering of the marine bacteria Neptunomonas concharum for the production of acetoin and meso-2,3-butanediol from acetate.</title>
        <authorList>
            <person name="Li W."/>
            <person name="Pu N."/>
            <person name="Liu C.-X."/>
            <person name="Yuan Q.-P."/>
            <person name="Li Z.-J."/>
        </authorList>
    </citation>
    <scope>NUCLEOTIDE SEQUENCE [LARGE SCALE GENOMIC DNA]</scope>
    <source>
        <strain evidence="2 3">JCM17730</strain>
    </source>
</reference>
<dbReference type="KEGG" id="ncu:F0U83_11950"/>
<keyword evidence="3" id="KW-1185">Reference proteome</keyword>
<gene>
    <name evidence="2" type="ORF">F0U83_11950</name>
</gene>
<dbReference type="InterPro" id="IPR007384">
    <property type="entry name" value="UCP006257"/>
</dbReference>
<accession>A0A5P1RCM2</accession>
<dbReference type="OrthoDB" id="8794567at2"/>
<name>A0A5P1RCM2_9GAMM</name>
<dbReference type="AlphaFoldDB" id="A0A5P1RCM2"/>
<dbReference type="InterPro" id="IPR036814">
    <property type="entry name" value="YqcC-like_sf"/>
</dbReference>
<evidence type="ECO:0000259" key="1">
    <source>
        <dbReference type="Pfam" id="PF04287"/>
    </source>
</evidence>
<dbReference type="PANTHER" id="PTHR39586:SF1">
    <property type="entry name" value="CYTOPLASMIC PROTEIN"/>
    <property type="match status" value="1"/>
</dbReference>
<evidence type="ECO:0000313" key="2">
    <source>
        <dbReference type="EMBL" id="QEQ97368.1"/>
    </source>
</evidence>
<dbReference type="PIRSF" id="PIRSF006257">
    <property type="entry name" value="UCP006257"/>
    <property type="match status" value="1"/>
</dbReference>
<dbReference type="PANTHER" id="PTHR39586">
    <property type="entry name" value="CYTOPLASMIC PROTEIN-RELATED"/>
    <property type="match status" value="1"/>
</dbReference>
<feature type="domain" description="YqcC-like" evidence="1">
    <location>
        <begin position="10"/>
        <end position="103"/>
    </location>
</feature>
<dbReference type="GO" id="GO:0044010">
    <property type="term" value="P:single-species biofilm formation"/>
    <property type="evidence" value="ECO:0007669"/>
    <property type="project" value="TreeGrafter"/>
</dbReference>
<dbReference type="SUPFAM" id="SSF158452">
    <property type="entry name" value="YqcC-like"/>
    <property type="match status" value="1"/>
</dbReference>
<evidence type="ECO:0000313" key="3">
    <source>
        <dbReference type="Proteomes" id="UP000324760"/>
    </source>
</evidence>
<dbReference type="Proteomes" id="UP000324760">
    <property type="component" value="Chromosome"/>
</dbReference>